<evidence type="ECO:0000256" key="3">
    <source>
        <dbReference type="ARBA" id="ARBA00023125"/>
    </source>
</evidence>
<dbReference type="PANTHER" id="PTHR31194:SF197">
    <property type="entry name" value="OS12G0582900 PROTEIN"/>
    <property type="match status" value="1"/>
</dbReference>
<reference evidence="9" key="1">
    <citation type="submission" date="2021-08" db="EMBL/GenBank/DDBJ databases">
        <title>WGS assembly of Ceratopteris richardii.</title>
        <authorList>
            <person name="Marchant D.B."/>
            <person name="Chen G."/>
            <person name="Jenkins J."/>
            <person name="Shu S."/>
            <person name="Leebens-Mack J."/>
            <person name="Grimwood J."/>
            <person name="Schmutz J."/>
            <person name="Soltis P."/>
            <person name="Soltis D."/>
            <person name="Chen Z.-H."/>
        </authorList>
    </citation>
    <scope>NUCLEOTIDE SEQUENCE</scope>
    <source>
        <strain evidence="9">Whitten #5841</strain>
        <tissue evidence="9">Leaf</tissue>
    </source>
</reference>
<dbReference type="Proteomes" id="UP000825935">
    <property type="component" value="Chromosome 30"/>
</dbReference>
<feature type="compositionally biased region" description="Low complexity" evidence="7">
    <location>
        <begin position="199"/>
        <end position="212"/>
    </location>
</feature>
<dbReference type="GO" id="GO:0003677">
    <property type="term" value="F:DNA binding"/>
    <property type="evidence" value="ECO:0007669"/>
    <property type="project" value="UniProtKB-KW"/>
</dbReference>
<protein>
    <recommendedName>
        <fullName evidence="8">AP2/ERF domain-containing protein</fullName>
    </recommendedName>
</protein>
<feature type="region of interest" description="Disordered" evidence="7">
    <location>
        <begin position="319"/>
        <end position="338"/>
    </location>
</feature>
<dbReference type="PROSITE" id="PS51032">
    <property type="entry name" value="AP2_ERF"/>
    <property type="match status" value="1"/>
</dbReference>
<evidence type="ECO:0000256" key="5">
    <source>
        <dbReference type="ARBA" id="ARBA00023242"/>
    </source>
</evidence>
<feature type="compositionally biased region" description="Low complexity" evidence="7">
    <location>
        <begin position="235"/>
        <end position="247"/>
    </location>
</feature>
<dbReference type="InterPro" id="IPR016177">
    <property type="entry name" value="DNA-bd_dom_sf"/>
</dbReference>
<keyword evidence="2" id="KW-0805">Transcription regulation</keyword>
<keyword evidence="5" id="KW-0539">Nucleus</keyword>
<dbReference type="Gene3D" id="3.30.730.10">
    <property type="entry name" value="AP2/ERF domain"/>
    <property type="match status" value="1"/>
</dbReference>
<evidence type="ECO:0000256" key="7">
    <source>
        <dbReference type="SAM" id="MobiDB-lite"/>
    </source>
</evidence>
<feature type="domain" description="AP2/ERF" evidence="8">
    <location>
        <begin position="89"/>
        <end position="146"/>
    </location>
</feature>
<dbReference type="CDD" id="cd00018">
    <property type="entry name" value="AP2"/>
    <property type="match status" value="1"/>
</dbReference>
<name>A0A8T2R4X6_CERRI</name>
<dbReference type="PANTHER" id="PTHR31194">
    <property type="entry name" value="SHN SHINE , DNA BINDING / TRANSCRIPTION FACTOR"/>
    <property type="match status" value="1"/>
</dbReference>
<feature type="region of interest" description="Disordered" evidence="7">
    <location>
        <begin position="194"/>
        <end position="268"/>
    </location>
</feature>
<evidence type="ECO:0000256" key="1">
    <source>
        <dbReference type="ARBA" id="ARBA00004123"/>
    </source>
</evidence>
<evidence type="ECO:0000259" key="8">
    <source>
        <dbReference type="PROSITE" id="PS51032"/>
    </source>
</evidence>
<evidence type="ECO:0000256" key="6">
    <source>
        <dbReference type="ARBA" id="ARBA00024343"/>
    </source>
</evidence>
<dbReference type="OrthoDB" id="773121at2759"/>
<evidence type="ECO:0000256" key="4">
    <source>
        <dbReference type="ARBA" id="ARBA00023163"/>
    </source>
</evidence>
<dbReference type="SMART" id="SM00380">
    <property type="entry name" value="AP2"/>
    <property type="match status" value="1"/>
</dbReference>
<proteinExistence type="inferred from homology"/>
<comment type="similarity">
    <text evidence="6">Belongs to the AP2/ERF transcription factor family. ERF subfamily.</text>
</comment>
<keyword evidence="10" id="KW-1185">Reference proteome</keyword>
<evidence type="ECO:0000313" key="10">
    <source>
        <dbReference type="Proteomes" id="UP000825935"/>
    </source>
</evidence>
<feature type="region of interest" description="Disordered" evidence="7">
    <location>
        <begin position="146"/>
        <end position="175"/>
    </location>
</feature>
<feature type="compositionally biased region" description="Polar residues" evidence="7">
    <location>
        <begin position="146"/>
        <end position="169"/>
    </location>
</feature>
<dbReference type="PRINTS" id="PR00367">
    <property type="entry name" value="ETHRSPELEMNT"/>
</dbReference>
<comment type="caution">
    <text evidence="9">The sequence shown here is derived from an EMBL/GenBank/DDBJ whole genome shotgun (WGS) entry which is preliminary data.</text>
</comment>
<dbReference type="GO" id="GO:0003700">
    <property type="term" value="F:DNA-binding transcription factor activity"/>
    <property type="evidence" value="ECO:0007669"/>
    <property type="project" value="InterPro"/>
</dbReference>
<evidence type="ECO:0000313" key="9">
    <source>
        <dbReference type="EMBL" id="KAH7291027.1"/>
    </source>
</evidence>
<feature type="region of interest" description="Disordered" evidence="7">
    <location>
        <begin position="13"/>
        <end position="46"/>
    </location>
</feature>
<dbReference type="InterPro" id="IPR001471">
    <property type="entry name" value="AP2/ERF_dom"/>
</dbReference>
<evidence type="ECO:0000256" key="2">
    <source>
        <dbReference type="ARBA" id="ARBA00023015"/>
    </source>
</evidence>
<dbReference type="AlphaFoldDB" id="A0A8T2R4X6"/>
<dbReference type="SUPFAM" id="SSF54171">
    <property type="entry name" value="DNA-binding domain"/>
    <property type="match status" value="1"/>
</dbReference>
<dbReference type="InterPro" id="IPR050913">
    <property type="entry name" value="AP2/ERF_ERF"/>
</dbReference>
<gene>
    <name evidence="9" type="ORF">KP509_30G073900</name>
</gene>
<dbReference type="EMBL" id="CM035435">
    <property type="protein sequence ID" value="KAH7291027.1"/>
    <property type="molecule type" value="Genomic_DNA"/>
</dbReference>
<dbReference type="InterPro" id="IPR036955">
    <property type="entry name" value="AP2/ERF_dom_sf"/>
</dbReference>
<dbReference type="Pfam" id="PF00847">
    <property type="entry name" value="AP2"/>
    <property type="match status" value="1"/>
</dbReference>
<accession>A0A8T2R4X6</accession>
<keyword evidence="4" id="KW-0804">Transcription</keyword>
<comment type="subcellular location">
    <subcellularLocation>
        <location evidence="1">Nucleus</location>
    </subcellularLocation>
</comment>
<keyword evidence="3" id="KW-0238">DNA-binding</keyword>
<dbReference type="GO" id="GO:0005634">
    <property type="term" value="C:nucleus"/>
    <property type="evidence" value="ECO:0007669"/>
    <property type="project" value="UniProtKB-SubCell"/>
</dbReference>
<feature type="compositionally biased region" description="Polar residues" evidence="7">
    <location>
        <begin position="20"/>
        <end position="29"/>
    </location>
</feature>
<organism evidence="9 10">
    <name type="scientific">Ceratopteris richardii</name>
    <name type="common">Triangle waterfern</name>
    <dbReference type="NCBI Taxonomy" id="49495"/>
    <lineage>
        <taxon>Eukaryota</taxon>
        <taxon>Viridiplantae</taxon>
        <taxon>Streptophyta</taxon>
        <taxon>Embryophyta</taxon>
        <taxon>Tracheophyta</taxon>
        <taxon>Polypodiopsida</taxon>
        <taxon>Polypodiidae</taxon>
        <taxon>Polypodiales</taxon>
        <taxon>Pteridineae</taxon>
        <taxon>Pteridaceae</taxon>
        <taxon>Parkerioideae</taxon>
        <taxon>Ceratopteris</taxon>
    </lineage>
</organism>
<dbReference type="FunFam" id="3.30.730.10:FF:000005">
    <property type="entry name" value="ethylene-responsive transcription factor RAP2-11"/>
    <property type="match status" value="1"/>
</dbReference>
<sequence length="680" mass="74195">MADSSFMRACADGSSMDMVSGNNNPNNQVPDVLSDGNRPRQSTNVGQVHEGGFANLKTVPQSTLLDVEALSTVAAFLDSTGNLRNTRKRFVGVRQRPSGRWVAEIKDTARKIRLWLGTFDTAEDAARAYDEAACLLRGSNARTNFMRSRTSATSESTFTSDNGSPGRMTSSSSPLALRISRLLRARRGKSISVGSCRGAASVTAPASSSSSAPHPPRTAPMQVHSECITQMHAQSASISSSSSTSTTKELLGHHPIPPSDAVSSDQLCQNHYNPGDYPCRIPTGNLLMSPDHLLNEHRRHPHIQNNPCQPTFIAAWSSHGTESRGRNPLHTVSDRQSSPVAAVDMKTFMTLNSKPGSFGFVHQLSDQPSITFNDFSSDQRSAPTACMNKKRCSMNSLHSNSYILGRDANLVKARDVENEIRDQQLQTVNYDLHNTETIVNPMTVFNDQTILSSSQRVECATSSIFYDKIESSDLADIPMHPFNLFPPLNDDNLQGEKNWNHDHAGVIMGSRIPGGTRVCNRKWIRPTSSVFLNSIDHFREQQNLMNDLLSDGCLTENAPVIPIFPHASPFHVDSSNCMNTPSFSCTGTDDQSVESSDGGVCHGSFSVGCPQAAAVGSSAPDDCSSNLVVIPSFNPCNPDHYFYTNLSHVEDKTNGLYSFDTQETCVWNSWDFPPLCTLIA</sequence>